<evidence type="ECO:0000313" key="3">
    <source>
        <dbReference type="EMBL" id="AKO51291.1"/>
    </source>
</evidence>
<proteinExistence type="predicted"/>
<dbReference type="InterPro" id="IPR050345">
    <property type="entry name" value="Aliph_Amidase/BUP"/>
</dbReference>
<gene>
    <name evidence="3" type="ORF">ABA45_01675</name>
</gene>
<dbReference type="GO" id="GO:0016811">
    <property type="term" value="F:hydrolase activity, acting on carbon-nitrogen (but not peptide) bonds, in linear amides"/>
    <property type="evidence" value="ECO:0007669"/>
    <property type="project" value="TreeGrafter"/>
</dbReference>
<dbReference type="KEGG" id="mpq:ABA45_01675"/>
<name>A0A0H4HXB5_9GAMM</name>
<feature type="domain" description="CN hydrolase" evidence="2">
    <location>
        <begin position="3"/>
        <end position="256"/>
    </location>
</feature>
<dbReference type="PANTHER" id="PTHR43674">
    <property type="entry name" value="NITRILASE C965.09-RELATED"/>
    <property type="match status" value="1"/>
</dbReference>
<reference evidence="3 4" key="1">
    <citation type="submission" date="2015-05" db="EMBL/GenBank/DDBJ databases">
        <title>Complete genome of Marinobacter psychrophilus strain 20041T isolated from sea-ice of the Canadian Basin.</title>
        <authorList>
            <person name="Song L."/>
            <person name="Ren L."/>
            <person name="Yu Y."/>
            <person name="Wang X."/>
        </authorList>
    </citation>
    <scope>NUCLEOTIDE SEQUENCE [LARGE SCALE GENOMIC DNA]</scope>
    <source>
        <strain evidence="3 4">20041</strain>
    </source>
</reference>
<dbReference type="InterPro" id="IPR003010">
    <property type="entry name" value="C-N_Hydrolase"/>
</dbReference>
<keyword evidence="4" id="KW-1185">Reference proteome</keyword>
<evidence type="ECO:0000256" key="1">
    <source>
        <dbReference type="ARBA" id="ARBA00022801"/>
    </source>
</evidence>
<organism evidence="3 4">
    <name type="scientific">Marinobacter psychrophilus</name>
    <dbReference type="NCBI Taxonomy" id="330734"/>
    <lineage>
        <taxon>Bacteria</taxon>
        <taxon>Pseudomonadati</taxon>
        <taxon>Pseudomonadota</taxon>
        <taxon>Gammaproteobacteria</taxon>
        <taxon>Pseudomonadales</taxon>
        <taxon>Marinobacteraceae</taxon>
        <taxon>Marinobacter</taxon>
    </lineage>
</organism>
<dbReference type="CDD" id="cd07197">
    <property type="entry name" value="nitrilase"/>
    <property type="match status" value="1"/>
</dbReference>
<accession>A0A0H4HXB5</accession>
<protein>
    <recommendedName>
        <fullName evidence="2">CN hydrolase domain-containing protein</fullName>
    </recommendedName>
</protein>
<dbReference type="InterPro" id="IPR036526">
    <property type="entry name" value="C-N_Hydrolase_sf"/>
</dbReference>
<keyword evidence="1" id="KW-0378">Hydrolase</keyword>
<evidence type="ECO:0000313" key="4">
    <source>
        <dbReference type="Proteomes" id="UP000036406"/>
    </source>
</evidence>
<dbReference type="Gene3D" id="3.60.110.10">
    <property type="entry name" value="Carbon-nitrogen hydrolase"/>
    <property type="match status" value="1"/>
</dbReference>
<dbReference type="Proteomes" id="UP000036406">
    <property type="component" value="Chromosome"/>
</dbReference>
<dbReference type="PROSITE" id="PS50263">
    <property type="entry name" value="CN_HYDROLASE"/>
    <property type="match status" value="1"/>
</dbReference>
<dbReference type="SUPFAM" id="SSF56317">
    <property type="entry name" value="Carbon-nitrogen hydrolase"/>
    <property type="match status" value="1"/>
</dbReference>
<dbReference type="PATRIC" id="fig|330734.3.peg.367"/>
<dbReference type="AlphaFoldDB" id="A0A0H4HXB5"/>
<dbReference type="PANTHER" id="PTHR43674:SF16">
    <property type="entry name" value="CARBON-NITROGEN FAMILY, PUTATIVE (AFU_ORTHOLOGUE AFUA_5G02350)-RELATED"/>
    <property type="match status" value="1"/>
</dbReference>
<dbReference type="RefSeq" id="WP_048383953.1">
    <property type="nucleotide sequence ID" value="NZ_CP011494.1"/>
</dbReference>
<dbReference type="Pfam" id="PF00795">
    <property type="entry name" value="CN_hydrolase"/>
    <property type="match status" value="1"/>
</dbReference>
<dbReference type="EMBL" id="CP011494">
    <property type="protein sequence ID" value="AKO51291.1"/>
    <property type="molecule type" value="Genomic_DNA"/>
</dbReference>
<evidence type="ECO:0000259" key="2">
    <source>
        <dbReference type="PROSITE" id="PS50263"/>
    </source>
</evidence>
<dbReference type="STRING" id="330734.ABA45_01675"/>
<sequence length="286" mass="31468">MILKIACVQLGPYAGSLEVQLDAIETLGMQAVERHSPDLLIFPELISTPYFPLEKDNKWFALAESIPGPTTECLSKLAVQGACEVVGTLFHKDDEKYLNTAVLMGTDGGVKGQYSKTHIPNINHGKTRGFERFYFSAGNNFAIWDIKGVRVGILICYDRSFPEAWRALTLNGASVVIVPASSSGFRSAMFVQELQIRAIENGVWVVAVNKGGDELTVDKVNPADFYGSSCVITPEGEITVQKDREPGVDFGWEIDTSVVELAQAKLGYMKARRPDLYGDIAKKQRE</sequence>